<dbReference type="AlphaFoldDB" id="A0ABD3HCU9"/>
<dbReference type="EMBL" id="JBJQOH010000004">
    <property type="protein sequence ID" value="KAL3687169.1"/>
    <property type="molecule type" value="Genomic_DNA"/>
</dbReference>
<evidence type="ECO:0000313" key="3">
    <source>
        <dbReference type="EMBL" id="KAL3687169.1"/>
    </source>
</evidence>
<keyword evidence="2" id="KW-1133">Transmembrane helix</keyword>
<sequence length="135" mass="14392">MRLVVFQPLIVTWQDGEDFNTTFGRRNYTSTEFYASFQYQPGSEMKVTGSSNLRETGTADYSKEDAGSRPRSSAGRVVSFLLFVLLVVVLNAGSNGVLAQDTIASAPSPSGAGTILPGLLVPALMALASLLLARD</sequence>
<keyword evidence="2" id="KW-0812">Transmembrane</keyword>
<reference evidence="3 4" key="1">
    <citation type="submission" date="2024-09" db="EMBL/GenBank/DDBJ databases">
        <title>Chromosome-scale assembly of Riccia sorocarpa.</title>
        <authorList>
            <person name="Paukszto L."/>
        </authorList>
    </citation>
    <scope>NUCLEOTIDE SEQUENCE [LARGE SCALE GENOMIC DNA]</scope>
    <source>
        <strain evidence="3">LP-2024</strain>
        <tissue evidence="3">Aerial parts of the thallus</tissue>
    </source>
</reference>
<comment type="caution">
    <text evidence="3">The sequence shown here is derived from an EMBL/GenBank/DDBJ whole genome shotgun (WGS) entry which is preliminary data.</text>
</comment>
<feature type="transmembrane region" description="Helical" evidence="2">
    <location>
        <begin position="77"/>
        <end position="94"/>
    </location>
</feature>
<name>A0ABD3HCU9_9MARC</name>
<evidence type="ECO:0000256" key="2">
    <source>
        <dbReference type="SAM" id="Phobius"/>
    </source>
</evidence>
<accession>A0ABD3HCU9</accession>
<evidence type="ECO:0000256" key="1">
    <source>
        <dbReference type="SAM" id="MobiDB-lite"/>
    </source>
</evidence>
<keyword evidence="4" id="KW-1185">Reference proteome</keyword>
<feature type="region of interest" description="Disordered" evidence="1">
    <location>
        <begin position="45"/>
        <end position="71"/>
    </location>
</feature>
<feature type="transmembrane region" description="Helical" evidence="2">
    <location>
        <begin position="114"/>
        <end position="133"/>
    </location>
</feature>
<organism evidence="3 4">
    <name type="scientific">Riccia sorocarpa</name>
    <dbReference type="NCBI Taxonomy" id="122646"/>
    <lineage>
        <taxon>Eukaryota</taxon>
        <taxon>Viridiplantae</taxon>
        <taxon>Streptophyta</taxon>
        <taxon>Embryophyta</taxon>
        <taxon>Marchantiophyta</taxon>
        <taxon>Marchantiopsida</taxon>
        <taxon>Marchantiidae</taxon>
        <taxon>Marchantiales</taxon>
        <taxon>Ricciaceae</taxon>
        <taxon>Riccia</taxon>
    </lineage>
</organism>
<dbReference type="Proteomes" id="UP001633002">
    <property type="component" value="Unassembled WGS sequence"/>
</dbReference>
<gene>
    <name evidence="3" type="ORF">R1sor_013478</name>
</gene>
<proteinExistence type="predicted"/>
<evidence type="ECO:0000313" key="4">
    <source>
        <dbReference type="Proteomes" id="UP001633002"/>
    </source>
</evidence>
<protein>
    <submittedName>
        <fullName evidence="3">Uncharacterized protein</fullName>
    </submittedName>
</protein>
<keyword evidence="2" id="KW-0472">Membrane</keyword>